<evidence type="ECO:0000256" key="4">
    <source>
        <dbReference type="ARBA" id="ARBA00022840"/>
    </source>
</evidence>
<gene>
    <name evidence="7" type="ORF">BW247_14450</name>
</gene>
<comment type="similarity">
    <text evidence="1">Belongs to the ABC transporter superfamily.</text>
</comment>
<evidence type="ECO:0000259" key="6">
    <source>
        <dbReference type="PROSITE" id="PS50893"/>
    </source>
</evidence>
<keyword evidence="4 7" id="KW-0067">ATP-binding</keyword>
<dbReference type="Gene3D" id="3.40.50.300">
    <property type="entry name" value="P-loop containing nucleotide triphosphate hydrolases"/>
    <property type="match status" value="1"/>
</dbReference>
<dbReference type="GO" id="GO:0055085">
    <property type="term" value="P:transmembrane transport"/>
    <property type="evidence" value="ECO:0007669"/>
    <property type="project" value="UniProtKB-ARBA"/>
</dbReference>
<dbReference type="CDD" id="cd03257">
    <property type="entry name" value="ABC_NikE_OppD_transporters"/>
    <property type="match status" value="1"/>
</dbReference>
<feature type="compositionally biased region" description="Pro residues" evidence="5">
    <location>
        <begin position="271"/>
        <end position="284"/>
    </location>
</feature>
<protein>
    <submittedName>
        <fullName evidence="7">Peptide ABC transporter ATP-binding protein</fullName>
    </submittedName>
</protein>
<evidence type="ECO:0000256" key="5">
    <source>
        <dbReference type="SAM" id="MobiDB-lite"/>
    </source>
</evidence>
<dbReference type="InterPro" id="IPR003593">
    <property type="entry name" value="AAA+_ATPase"/>
</dbReference>
<dbReference type="GO" id="GO:0005524">
    <property type="term" value="F:ATP binding"/>
    <property type="evidence" value="ECO:0007669"/>
    <property type="project" value="UniProtKB-KW"/>
</dbReference>
<dbReference type="SUPFAM" id="SSF52540">
    <property type="entry name" value="P-loop containing nucleoside triphosphate hydrolases"/>
    <property type="match status" value="1"/>
</dbReference>
<dbReference type="Proteomes" id="UP000243807">
    <property type="component" value="Chromosome"/>
</dbReference>
<dbReference type="SMART" id="SM00382">
    <property type="entry name" value="AAA"/>
    <property type="match status" value="1"/>
</dbReference>
<dbReference type="STRING" id="1765967.BW247_14450"/>
<dbReference type="InterPro" id="IPR027417">
    <property type="entry name" value="P-loop_NTPase"/>
</dbReference>
<evidence type="ECO:0000313" key="7">
    <source>
        <dbReference type="EMBL" id="APZ44145.1"/>
    </source>
</evidence>
<organism evidence="7 8">
    <name type="scientific">Acidihalobacter ferrooxydans</name>
    <dbReference type="NCBI Taxonomy" id="1765967"/>
    <lineage>
        <taxon>Bacteria</taxon>
        <taxon>Pseudomonadati</taxon>
        <taxon>Pseudomonadota</taxon>
        <taxon>Gammaproteobacteria</taxon>
        <taxon>Chromatiales</taxon>
        <taxon>Ectothiorhodospiraceae</taxon>
        <taxon>Acidihalobacter</taxon>
    </lineage>
</organism>
<dbReference type="PROSITE" id="PS00211">
    <property type="entry name" value="ABC_TRANSPORTER_1"/>
    <property type="match status" value="1"/>
</dbReference>
<dbReference type="PANTHER" id="PTHR43776:SF7">
    <property type="entry name" value="D,D-DIPEPTIDE TRANSPORT ATP-BINDING PROTEIN DDPF-RELATED"/>
    <property type="match status" value="1"/>
</dbReference>
<accession>A0A1P8UJZ3</accession>
<dbReference type="GO" id="GO:0015833">
    <property type="term" value="P:peptide transport"/>
    <property type="evidence" value="ECO:0007669"/>
    <property type="project" value="InterPro"/>
</dbReference>
<sequence length="331" mass="36022">MNAWLDVRQLSVRFNASQGGLLRKTQGTVHALSEVDFTLAKGETLGLIGESGSGKSTLGRAVLHLNRPSDGHVLLEGTDLTALSERDMRPFRRRMQMVFQDPFDSMNPRMTVGEIIAEPLRLQRIGSATERRARSAELLSRMGLDPAGIQRYPGQYSGGQRQRIAIARALATNPDLLVLDEPTSGLDVSMQARILNLLRDLQGEFSLSYLFISHDLGAVTYLAQRIAVLYLGRIVELAPTQTLIRNPAHPYTASLLDALPALARAGTETHLPPPQGEPPSPINPPSGCAFHPRCPKAQAICRERRPALSSSGETGHTIACHFPLHATSHAA</sequence>
<evidence type="ECO:0000256" key="2">
    <source>
        <dbReference type="ARBA" id="ARBA00022448"/>
    </source>
</evidence>
<keyword evidence="2" id="KW-0813">Transport</keyword>
<dbReference type="InterPro" id="IPR013563">
    <property type="entry name" value="Oligopep_ABC_C"/>
</dbReference>
<proteinExistence type="inferred from homology"/>
<dbReference type="FunFam" id="3.40.50.300:FF:000016">
    <property type="entry name" value="Oligopeptide ABC transporter ATP-binding component"/>
    <property type="match status" value="1"/>
</dbReference>
<dbReference type="Pfam" id="PF08352">
    <property type="entry name" value="oligo_HPY"/>
    <property type="match status" value="1"/>
</dbReference>
<keyword evidence="8" id="KW-1185">Reference proteome</keyword>
<dbReference type="InterPro" id="IPR017871">
    <property type="entry name" value="ABC_transporter-like_CS"/>
</dbReference>
<evidence type="ECO:0000313" key="8">
    <source>
        <dbReference type="Proteomes" id="UP000243807"/>
    </source>
</evidence>
<dbReference type="InterPro" id="IPR050319">
    <property type="entry name" value="ABC_transp_ATP-bind"/>
</dbReference>
<feature type="region of interest" description="Disordered" evidence="5">
    <location>
        <begin position="266"/>
        <end position="288"/>
    </location>
</feature>
<feature type="domain" description="ABC transporter" evidence="6">
    <location>
        <begin position="7"/>
        <end position="256"/>
    </location>
</feature>
<dbReference type="PANTHER" id="PTHR43776">
    <property type="entry name" value="TRANSPORT ATP-BINDING PROTEIN"/>
    <property type="match status" value="1"/>
</dbReference>
<dbReference type="RefSeq" id="WP_076837768.1">
    <property type="nucleotide sequence ID" value="NZ_CP019434.1"/>
</dbReference>
<reference evidence="7 8" key="1">
    <citation type="submission" date="2017-01" db="EMBL/GenBank/DDBJ databases">
        <title>Draft sequence of Acidihalobacter ferrooxidans strain DSM 14175 (strain V8).</title>
        <authorList>
            <person name="Khaleque H.N."/>
            <person name="Ramsay J.P."/>
            <person name="Murphy R.J.T."/>
            <person name="Kaksonen A.H."/>
            <person name="Boxall N.J."/>
            <person name="Watkin E.L.J."/>
        </authorList>
    </citation>
    <scope>NUCLEOTIDE SEQUENCE [LARGE SCALE GENOMIC DNA]</scope>
    <source>
        <strain evidence="7 8">V8</strain>
    </source>
</reference>
<dbReference type="GO" id="GO:0016887">
    <property type="term" value="F:ATP hydrolysis activity"/>
    <property type="evidence" value="ECO:0007669"/>
    <property type="project" value="InterPro"/>
</dbReference>
<name>A0A1P8UJZ3_9GAMM</name>
<evidence type="ECO:0000256" key="3">
    <source>
        <dbReference type="ARBA" id="ARBA00022741"/>
    </source>
</evidence>
<dbReference type="PROSITE" id="PS50893">
    <property type="entry name" value="ABC_TRANSPORTER_2"/>
    <property type="match status" value="1"/>
</dbReference>
<dbReference type="OrthoDB" id="9784450at2"/>
<dbReference type="AlphaFoldDB" id="A0A1P8UJZ3"/>
<dbReference type="NCBIfam" id="TIGR01727">
    <property type="entry name" value="oligo_HPY"/>
    <property type="match status" value="1"/>
</dbReference>
<dbReference type="Pfam" id="PF00005">
    <property type="entry name" value="ABC_tran"/>
    <property type="match status" value="1"/>
</dbReference>
<keyword evidence="3" id="KW-0547">Nucleotide-binding</keyword>
<dbReference type="KEGG" id="afy:BW247_14450"/>
<dbReference type="InterPro" id="IPR003439">
    <property type="entry name" value="ABC_transporter-like_ATP-bd"/>
</dbReference>
<dbReference type="EMBL" id="CP019434">
    <property type="protein sequence ID" value="APZ44145.1"/>
    <property type="molecule type" value="Genomic_DNA"/>
</dbReference>
<evidence type="ECO:0000256" key="1">
    <source>
        <dbReference type="ARBA" id="ARBA00005417"/>
    </source>
</evidence>